<gene>
    <name evidence="3" type="ORF">HG543_26020</name>
</gene>
<feature type="signal peptide" evidence="2">
    <location>
        <begin position="1"/>
        <end position="19"/>
    </location>
</feature>
<accession>A0A848LKP6</accession>
<protein>
    <recommendedName>
        <fullName evidence="5">Lipoprotein</fullName>
    </recommendedName>
</protein>
<feature type="compositionally biased region" description="Gly residues" evidence="1">
    <location>
        <begin position="77"/>
        <end position="111"/>
    </location>
</feature>
<feature type="region of interest" description="Disordered" evidence="1">
    <location>
        <begin position="22"/>
        <end position="124"/>
    </location>
</feature>
<dbReference type="Gene3D" id="2.130.10.10">
    <property type="entry name" value="YVTN repeat-like/Quinoprotein amine dehydrogenase"/>
    <property type="match status" value="1"/>
</dbReference>
<evidence type="ECO:0000256" key="1">
    <source>
        <dbReference type="SAM" id="MobiDB-lite"/>
    </source>
</evidence>
<evidence type="ECO:0000256" key="2">
    <source>
        <dbReference type="SAM" id="SignalP"/>
    </source>
</evidence>
<feature type="chain" id="PRO_5032678854" description="Lipoprotein" evidence="2">
    <location>
        <begin position="20"/>
        <end position="531"/>
    </location>
</feature>
<keyword evidence="4" id="KW-1185">Reference proteome</keyword>
<dbReference type="SUPFAM" id="SSF63829">
    <property type="entry name" value="Calcium-dependent phosphotriesterase"/>
    <property type="match status" value="1"/>
</dbReference>
<reference evidence="3 4" key="1">
    <citation type="submission" date="2020-04" db="EMBL/GenBank/DDBJ databases">
        <title>Draft genome of Pyxidicoccus fallax type strain.</title>
        <authorList>
            <person name="Whitworth D.E."/>
        </authorList>
    </citation>
    <scope>NUCLEOTIDE SEQUENCE [LARGE SCALE GENOMIC DNA]</scope>
    <source>
        <strain evidence="3 4">DSM 14698</strain>
    </source>
</reference>
<keyword evidence="2" id="KW-0732">Signal</keyword>
<evidence type="ECO:0000313" key="4">
    <source>
        <dbReference type="Proteomes" id="UP000518300"/>
    </source>
</evidence>
<dbReference type="RefSeq" id="WP_169347559.1">
    <property type="nucleotide sequence ID" value="NZ_JABBJJ010000131.1"/>
</dbReference>
<proteinExistence type="predicted"/>
<dbReference type="EMBL" id="JABBJJ010000131">
    <property type="protein sequence ID" value="NMO18289.1"/>
    <property type="molecule type" value="Genomic_DNA"/>
</dbReference>
<dbReference type="InterPro" id="IPR015943">
    <property type="entry name" value="WD40/YVTN_repeat-like_dom_sf"/>
</dbReference>
<comment type="caution">
    <text evidence="3">The sequence shown here is derived from an EMBL/GenBank/DDBJ whole genome shotgun (WGS) entry which is preliminary data.</text>
</comment>
<sequence>MIRRLAGACIGVVVATAWACGGSSEGPDPAPLPDDGIVDPPDNRPAPETDSGTGGGEDAGTDAGPVGGEDAGTDAGTDGGTGGGTDGGTTGGTDGGTGGGTDGGTTGGTDGGTQPNAGPWPQDPVVNYSAKYNIRRVKSVGVDAAHNIWLLDGSSIGVLRSDTKQLVWNSTPVGQARLGFGSDKLATGSRVICGGKGGEAYVGYETVNDIPQGQRIPARGEEGFSLEHYEHFQKGDMDVVRLNASKTDVELNVHLYQSAGSSRPSGNEPLGIRNTNDFHFDEDRSVYSCLRVMRGPYAGEIYIGTNHGVTRIRGYTYNSHRHPAWWENGSQRAGYTFGLGISQEGHLLIANDWKIGIIPPNAALEWWDAEGRKPNMPADVEPAVYALNTFVDPVNPGDDVNRSTRAPENFWRCFQQTTDGLFYLGSLTEGLWQLKLRKDPHATPLKYYEDGYTYIDGLGTKRIHALAATDDGSLFIGTGGKGLWRMKPDKTLEKVASVNGGEVTQLVYDPTVSPTALYVLADGYVYVLRGH</sequence>
<evidence type="ECO:0000313" key="3">
    <source>
        <dbReference type="EMBL" id="NMO18289.1"/>
    </source>
</evidence>
<organism evidence="3 4">
    <name type="scientific">Pyxidicoccus fallax</name>
    <dbReference type="NCBI Taxonomy" id="394095"/>
    <lineage>
        <taxon>Bacteria</taxon>
        <taxon>Pseudomonadati</taxon>
        <taxon>Myxococcota</taxon>
        <taxon>Myxococcia</taxon>
        <taxon>Myxococcales</taxon>
        <taxon>Cystobacterineae</taxon>
        <taxon>Myxococcaceae</taxon>
        <taxon>Pyxidicoccus</taxon>
    </lineage>
</organism>
<evidence type="ECO:0008006" key="5">
    <source>
        <dbReference type="Google" id="ProtNLM"/>
    </source>
</evidence>
<dbReference type="Proteomes" id="UP000518300">
    <property type="component" value="Unassembled WGS sequence"/>
</dbReference>
<name>A0A848LKP6_9BACT</name>
<dbReference type="AlphaFoldDB" id="A0A848LKP6"/>